<feature type="domain" description="Peptidase S54 rhomboid" evidence="8">
    <location>
        <begin position="111"/>
        <end position="262"/>
    </location>
</feature>
<dbReference type="GO" id="GO:0004252">
    <property type="term" value="F:serine-type endopeptidase activity"/>
    <property type="evidence" value="ECO:0007669"/>
    <property type="project" value="InterPro"/>
</dbReference>
<dbReference type="PANTHER" id="PTHR43731">
    <property type="entry name" value="RHOMBOID PROTEASE"/>
    <property type="match status" value="1"/>
</dbReference>
<comment type="subcellular location">
    <subcellularLocation>
        <location evidence="1">Membrane</location>
        <topology evidence="1">Multi-pass membrane protein</topology>
    </subcellularLocation>
</comment>
<evidence type="ECO:0000256" key="2">
    <source>
        <dbReference type="ARBA" id="ARBA00009045"/>
    </source>
</evidence>
<dbReference type="OrthoDB" id="418595at2759"/>
<feature type="transmembrane region" description="Helical" evidence="7">
    <location>
        <begin position="210"/>
        <end position="229"/>
    </location>
</feature>
<evidence type="ECO:0000313" key="10">
    <source>
        <dbReference type="Proteomes" id="UP000572817"/>
    </source>
</evidence>
<dbReference type="InterPro" id="IPR035952">
    <property type="entry name" value="Rhomboid-like_sf"/>
</dbReference>
<dbReference type="EMBL" id="WWBZ02000022">
    <property type="protein sequence ID" value="KAF4307908.1"/>
    <property type="molecule type" value="Genomic_DNA"/>
</dbReference>
<feature type="transmembrane region" description="Helical" evidence="7">
    <location>
        <begin position="153"/>
        <end position="172"/>
    </location>
</feature>
<evidence type="ECO:0000259" key="8">
    <source>
        <dbReference type="Pfam" id="PF01694"/>
    </source>
</evidence>
<proteinExistence type="inferred from homology"/>
<dbReference type="SUPFAM" id="SSF144091">
    <property type="entry name" value="Rhomboid-like"/>
    <property type="match status" value="1"/>
</dbReference>
<keyword evidence="3 7" id="KW-0812">Transmembrane</keyword>
<evidence type="ECO:0000313" key="9">
    <source>
        <dbReference type="EMBL" id="KAF4307908.1"/>
    </source>
</evidence>
<comment type="similarity">
    <text evidence="2">Belongs to the peptidase S54 family.</text>
</comment>
<sequence>MLLRPGLTRAAKLPPTSALRRAALARRFYSSFGQSAGQAASQRWLYTILGLNTAVFAAWKYADNTIPIDLKAAFSKDTYQQIAKYVHLDKRLILQDLLNQFVFKSDDPDRGRWWTSVTATFSHKDLPHFIFNMIALKSFGDAMIAYLPRVNPASFLTLYLGAGLAGSLGFYYQKKTQGDRQQSAAIGASGAVSGLAAAAALIAPNDKWRFVFIPVGIPAWAMFPAYIAYDAFYMNDPNSRVGHSGHIGGAAFGAAYYWLVLRRLRF</sequence>
<evidence type="ECO:0000256" key="7">
    <source>
        <dbReference type="SAM" id="Phobius"/>
    </source>
</evidence>
<dbReference type="GO" id="GO:0016020">
    <property type="term" value="C:membrane"/>
    <property type="evidence" value="ECO:0007669"/>
    <property type="project" value="UniProtKB-SubCell"/>
</dbReference>
<accession>A0A8H4IZF8</accession>
<evidence type="ECO:0000256" key="3">
    <source>
        <dbReference type="ARBA" id="ARBA00022692"/>
    </source>
</evidence>
<dbReference type="AlphaFoldDB" id="A0A8H4IZF8"/>
<keyword evidence="5 7" id="KW-1133">Transmembrane helix</keyword>
<keyword evidence="4" id="KW-0378">Hydrolase</keyword>
<name>A0A8H4IZF8_9PEZI</name>
<protein>
    <submittedName>
        <fullName evidence="9">Peptidase S54 rhomboid</fullName>
    </submittedName>
</protein>
<evidence type="ECO:0000256" key="5">
    <source>
        <dbReference type="ARBA" id="ARBA00022989"/>
    </source>
</evidence>
<evidence type="ECO:0000256" key="6">
    <source>
        <dbReference type="ARBA" id="ARBA00023136"/>
    </source>
</evidence>
<dbReference type="Gene3D" id="1.20.1540.10">
    <property type="entry name" value="Rhomboid-like"/>
    <property type="match status" value="1"/>
</dbReference>
<reference evidence="9" key="1">
    <citation type="submission" date="2020-04" db="EMBL/GenBank/DDBJ databases">
        <title>Genome Assembly and Annotation of Botryosphaeria dothidea sdau 11-99, a Latent Pathogen of Apple Fruit Ring Rot in China.</title>
        <authorList>
            <person name="Yu C."/>
            <person name="Diao Y."/>
            <person name="Lu Q."/>
            <person name="Zhao J."/>
            <person name="Cui S."/>
            <person name="Peng C."/>
            <person name="He B."/>
            <person name="Liu H."/>
        </authorList>
    </citation>
    <scope>NUCLEOTIDE SEQUENCE [LARGE SCALE GENOMIC DNA]</scope>
    <source>
        <strain evidence="9">Sdau11-99</strain>
    </source>
</reference>
<keyword evidence="10" id="KW-1185">Reference proteome</keyword>
<dbReference type="Pfam" id="PF01694">
    <property type="entry name" value="Rhomboid"/>
    <property type="match status" value="1"/>
</dbReference>
<gene>
    <name evidence="9" type="ORF">GTA08_BOTSDO04057</name>
</gene>
<feature type="transmembrane region" description="Helical" evidence="7">
    <location>
        <begin position="241"/>
        <end position="259"/>
    </location>
</feature>
<dbReference type="Proteomes" id="UP000572817">
    <property type="component" value="Unassembled WGS sequence"/>
</dbReference>
<dbReference type="InterPro" id="IPR050925">
    <property type="entry name" value="Rhomboid_protease_S54"/>
</dbReference>
<dbReference type="PANTHER" id="PTHR43731:SF14">
    <property type="entry name" value="PRESENILIN-ASSOCIATED RHOMBOID-LIKE PROTEIN, MITOCHONDRIAL"/>
    <property type="match status" value="1"/>
</dbReference>
<keyword evidence="6 7" id="KW-0472">Membrane</keyword>
<evidence type="ECO:0000256" key="4">
    <source>
        <dbReference type="ARBA" id="ARBA00022801"/>
    </source>
</evidence>
<organism evidence="9 10">
    <name type="scientific">Botryosphaeria dothidea</name>
    <dbReference type="NCBI Taxonomy" id="55169"/>
    <lineage>
        <taxon>Eukaryota</taxon>
        <taxon>Fungi</taxon>
        <taxon>Dikarya</taxon>
        <taxon>Ascomycota</taxon>
        <taxon>Pezizomycotina</taxon>
        <taxon>Dothideomycetes</taxon>
        <taxon>Dothideomycetes incertae sedis</taxon>
        <taxon>Botryosphaeriales</taxon>
        <taxon>Botryosphaeriaceae</taxon>
        <taxon>Botryosphaeria</taxon>
    </lineage>
</organism>
<evidence type="ECO:0000256" key="1">
    <source>
        <dbReference type="ARBA" id="ARBA00004141"/>
    </source>
</evidence>
<comment type="caution">
    <text evidence="9">The sequence shown here is derived from an EMBL/GenBank/DDBJ whole genome shotgun (WGS) entry which is preliminary data.</text>
</comment>
<dbReference type="InterPro" id="IPR022764">
    <property type="entry name" value="Peptidase_S54_rhomboid_dom"/>
</dbReference>